<sequence length="81" mass="9237">MRQEYDFSHGKRGAIVSSQEKTRITIYLDNEILEHFREQAEAAGMGYQTLINQVLKEHIQGDSKASLTESDLREELLALGK</sequence>
<dbReference type="Proteomes" id="UP001065613">
    <property type="component" value="Chromosome"/>
</dbReference>
<dbReference type="KEGG" id="wna:KA717_32940"/>
<gene>
    <name evidence="1" type="ORF">KA717_32940</name>
</gene>
<dbReference type="EMBL" id="CP073041">
    <property type="protein sequence ID" value="UXE60337.1"/>
    <property type="molecule type" value="Genomic_DNA"/>
</dbReference>
<evidence type="ECO:0000313" key="1">
    <source>
        <dbReference type="EMBL" id="UXE60337.1"/>
    </source>
</evidence>
<protein>
    <submittedName>
        <fullName evidence="1">BrnA antitoxin family protein</fullName>
    </submittedName>
</protein>
<organism evidence="1">
    <name type="scientific">Woronichinia naegeliana WA131</name>
    <dbReference type="NCBI Taxonomy" id="2824559"/>
    <lineage>
        <taxon>Bacteria</taxon>
        <taxon>Bacillati</taxon>
        <taxon>Cyanobacteriota</taxon>
        <taxon>Cyanophyceae</taxon>
        <taxon>Synechococcales</taxon>
        <taxon>Coelosphaeriaceae</taxon>
        <taxon>Woronichinia</taxon>
    </lineage>
</organism>
<name>A0A977KUW2_9CYAN</name>
<accession>A0A977KUW2</accession>
<reference evidence="1" key="1">
    <citation type="submission" date="2021-04" db="EMBL/GenBank/DDBJ databases">
        <title>Genome sequence of Woronichinia naegeliana from Washington state freshwater lake bloom.</title>
        <authorList>
            <person name="Dreher T.W."/>
        </authorList>
    </citation>
    <scope>NUCLEOTIDE SEQUENCE</scope>
    <source>
        <strain evidence="1">WA131</strain>
    </source>
</reference>
<dbReference type="Pfam" id="PF14384">
    <property type="entry name" value="BrnA_antitoxin"/>
    <property type="match status" value="1"/>
</dbReference>
<dbReference type="InterPro" id="IPR025528">
    <property type="entry name" value="BrnA_antitoxin"/>
</dbReference>
<dbReference type="AlphaFoldDB" id="A0A977KUW2"/>
<proteinExistence type="predicted"/>